<keyword evidence="2" id="KW-1185">Reference proteome</keyword>
<feature type="compositionally biased region" description="Polar residues" evidence="1">
    <location>
        <begin position="77"/>
        <end position="95"/>
    </location>
</feature>
<dbReference type="WBParaSite" id="ALUE_0000587301-mRNA-1">
    <property type="protein sequence ID" value="ALUE_0000587301-mRNA-1"/>
    <property type="gene ID" value="ALUE_0000587301"/>
</dbReference>
<dbReference type="Proteomes" id="UP000036681">
    <property type="component" value="Unplaced"/>
</dbReference>
<evidence type="ECO:0000256" key="1">
    <source>
        <dbReference type="SAM" id="MobiDB-lite"/>
    </source>
</evidence>
<proteinExistence type="predicted"/>
<organism evidence="2 3">
    <name type="scientific">Ascaris lumbricoides</name>
    <name type="common">Giant roundworm</name>
    <dbReference type="NCBI Taxonomy" id="6252"/>
    <lineage>
        <taxon>Eukaryota</taxon>
        <taxon>Metazoa</taxon>
        <taxon>Ecdysozoa</taxon>
        <taxon>Nematoda</taxon>
        <taxon>Chromadorea</taxon>
        <taxon>Rhabditida</taxon>
        <taxon>Spirurina</taxon>
        <taxon>Ascaridomorpha</taxon>
        <taxon>Ascaridoidea</taxon>
        <taxon>Ascarididae</taxon>
        <taxon>Ascaris</taxon>
    </lineage>
</organism>
<feature type="region of interest" description="Disordered" evidence="1">
    <location>
        <begin position="66"/>
        <end position="95"/>
    </location>
</feature>
<accession>A0A0M3HTC3</accession>
<reference evidence="3" key="1">
    <citation type="submission" date="2017-02" db="UniProtKB">
        <authorList>
            <consortium name="WormBaseParasite"/>
        </authorList>
    </citation>
    <scope>IDENTIFICATION</scope>
</reference>
<protein>
    <submittedName>
        <fullName evidence="3">Serine/threonine-protein kinase ICK</fullName>
    </submittedName>
</protein>
<evidence type="ECO:0000313" key="3">
    <source>
        <dbReference type="WBParaSite" id="ALUE_0000587301-mRNA-1"/>
    </source>
</evidence>
<dbReference type="AlphaFoldDB" id="A0A0M3HTC3"/>
<evidence type="ECO:0000313" key="2">
    <source>
        <dbReference type="Proteomes" id="UP000036681"/>
    </source>
</evidence>
<name>A0A0M3HTC3_ASCLU</name>
<sequence length="159" mass="17868">ARTVAFCRHGGVQVNSIRSAVSCDHLDEHSPKQLRNTGSVQHLYYDKAFEEGDIYSRPMQRAYDDRWAKDKRHSHSSTKQSYYEGSSPNHNGSMVTQRSMNVRPAHLSSTYKLQPCDDPDVMIYGPPAARRQNSADSALHVIGTPVPSGAHGLRLIRYE</sequence>